<feature type="domain" description="ABC transporter" evidence="5">
    <location>
        <begin position="6"/>
        <end position="237"/>
    </location>
</feature>
<protein>
    <submittedName>
        <fullName evidence="6">Daunorubicin/doxorubicin resistance ATP-binding protein DrrA</fullName>
    </submittedName>
</protein>
<dbReference type="InterPro" id="IPR003593">
    <property type="entry name" value="AAA+_ATPase"/>
</dbReference>
<dbReference type="Proteomes" id="UP000019402">
    <property type="component" value="Unassembled WGS sequence"/>
</dbReference>
<keyword evidence="4 6" id="KW-0067">ATP-binding</keyword>
<comment type="caution">
    <text evidence="6">The sequence shown here is derived from an EMBL/GenBank/DDBJ whole genome shotgun (WGS) entry which is preliminary data.</text>
</comment>
<accession>W7YBI0</accession>
<dbReference type="CDD" id="cd03230">
    <property type="entry name" value="ABC_DR_subfamily_A"/>
    <property type="match status" value="1"/>
</dbReference>
<evidence type="ECO:0000313" key="7">
    <source>
        <dbReference type="Proteomes" id="UP000019402"/>
    </source>
</evidence>
<evidence type="ECO:0000256" key="3">
    <source>
        <dbReference type="ARBA" id="ARBA00022741"/>
    </source>
</evidence>
<evidence type="ECO:0000259" key="5">
    <source>
        <dbReference type="PROSITE" id="PS50893"/>
    </source>
</evidence>
<dbReference type="OrthoDB" id="9801987at2"/>
<dbReference type="SUPFAM" id="SSF52540">
    <property type="entry name" value="P-loop containing nucleoside triphosphate hydrolases"/>
    <property type="match status" value="1"/>
</dbReference>
<dbReference type="PANTHER" id="PTHR43335">
    <property type="entry name" value="ABC TRANSPORTER, ATP-BINDING PROTEIN"/>
    <property type="match status" value="1"/>
</dbReference>
<dbReference type="PROSITE" id="PS00211">
    <property type="entry name" value="ABC_TRANSPORTER_1"/>
    <property type="match status" value="1"/>
</dbReference>
<dbReference type="GO" id="GO:0016887">
    <property type="term" value="F:ATP hydrolysis activity"/>
    <property type="evidence" value="ECO:0007669"/>
    <property type="project" value="InterPro"/>
</dbReference>
<dbReference type="InterPro" id="IPR003439">
    <property type="entry name" value="ABC_transporter-like_ATP-bd"/>
</dbReference>
<dbReference type="SMART" id="SM00382">
    <property type="entry name" value="AAA"/>
    <property type="match status" value="1"/>
</dbReference>
<name>W7YBI0_9BACT</name>
<evidence type="ECO:0000313" key="6">
    <source>
        <dbReference type="EMBL" id="GAF01781.1"/>
    </source>
</evidence>
<dbReference type="EMBL" id="BAMD01000003">
    <property type="protein sequence ID" value="GAF01781.1"/>
    <property type="molecule type" value="Genomic_DNA"/>
</dbReference>
<keyword evidence="7" id="KW-1185">Reference proteome</keyword>
<keyword evidence="3" id="KW-0547">Nucleotide-binding</keyword>
<dbReference type="STRING" id="869213.GCA_000517085_03605"/>
<dbReference type="RefSeq" id="WP_027472990.1">
    <property type="nucleotide sequence ID" value="NZ_BAMD01000003.1"/>
</dbReference>
<comment type="similarity">
    <text evidence="1">Belongs to the ABC transporter superfamily.</text>
</comment>
<dbReference type="PROSITE" id="PS50893">
    <property type="entry name" value="ABC_TRANSPORTER_2"/>
    <property type="match status" value="1"/>
</dbReference>
<keyword evidence="2" id="KW-0813">Transport</keyword>
<dbReference type="PANTHER" id="PTHR43335:SF4">
    <property type="entry name" value="ABC TRANSPORTER, ATP-BINDING PROTEIN"/>
    <property type="match status" value="1"/>
</dbReference>
<reference evidence="6 7" key="1">
    <citation type="journal article" date="2014" name="Genome Announc.">
        <title>Draft Genome Sequence of Cytophaga fermentans JCM 21142T, a Facultative Anaerobe Isolated from Marine Mud.</title>
        <authorList>
            <person name="Starns D."/>
            <person name="Oshima K."/>
            <person name="Suda W."/>
            <person name="Iino T."/>
            <person name="Yuki M."/>
            <person name="Inoue J."/>
            <person name="Kitamura K."/>
            <person name="Iida T."/>
            <person name="Darby A."/>
            <person name="Hattori M."/>
            <person name="Ohkuma M."/>
        </authorList>
    </citation>
    <scope>NUCLEOTIDE SEQUENCE [LARGE SCALE GENOMIC DNA]</scope>
    <source>
        <strain evidence="6 7">JCM 21142</strain>
    </source>
</reference>
<gene>
    <name evidence="6" type="ORF">JCM21142_398</name>
</gene>
<dbReference type="GO" id="GO:0005524">
    <property type="term" value="F:ATP binding"/>
    <property type="evidence" value="ECO:0007669"/>
    <property type="project" value="UniProtKB-KW"/>
</dbReference>
<proteinExistence type="inferred from homology"/>
<dbReference type="Pfam" id="PF00005">
    <property type="entry name" value="ABC_tran"/>
    <property type="match status" value="1"/>
</dbReference>
<evidence type="ECO:0000256" key="4">
    <source>
        <dbReference type="ARBA" id="ARBA00022840"/>
    </source>
</evidence>
<dbReference type="AlphaFoldDB" id="W7YBI0"/>
<dbReference type="eggNOG" id="COG1131">
    <property type="taxonomic scope" value="Bacteria"/>
</dbReference>
<dbReference type="InterPro" id="IPR027417">
    <property type="entry name" value="P-loop_NTPase"/>
</dbReference>
<dbReference type="InterPro" id="IPR017871">
    <property type="entry name" value="ABC_transporter-like_CS"/>
</dbReference>
<evidence type="ECO:0000256" key="2">
    <source>
        <dbReference type="ARBA" id="ARBA00022448"/>
    </source>
</evidence>
<organism evidence="6 7">
    <name type="scientific">Saccharicrinis fermentans DSM 9555 = JCM 21142</name>
    <dbReference type="NCBI Taxonomy" id="869213"/>
    <lineage>
        <taxon>Bacteria</taxon>
        <taxon>Pseudomonadati</taxon>
        <taxon>Bacteroidota</taxon>
        <taxon>Bacteroidia</taxon>
        <taxon>Marinilabiliales</taxon>
        <taxon>Marinilabiliaceae</taxon>
        <taxon>Saccharicrinis</taxon>
    </lineage>
</organism>
<sequence length="324" mass="35421">MGNPVIKIESLSKKYNQTTVVDDLNLQIEKGEIFGLLGPNGAGKSTTIRMILGLAEPSQGNVEVCGYSSQYEPIKVKERVGFLPEDVGFYHQMTGYENLMLTARLNQIPSNEAKLRVIELLKLVGLGHEADKKTGAYSKGMKQRLGLADVLIKKPQVIILDEPTLGLDPKGMNEFLEQIKNLSLKEGLTVLFSSHHLQQVQHICDRVGLFVKGKLIASGDIGSLSAELFSDSLVQIQAGIAINENNGSSGQGIQQLKSSILNIEGVSQVNLQDDILTMACTRDVCSMVAKQIVAANIDLTFLQKKEYGLNDIYNKYFEGGDHGK</sequence>
<evidence type="ECO:0000256" key="1">
    <source>
        <dbReference type="ARBA" id="ARBA00005417"/>
    </source>
</evidence>
<dbReference type="Gene3D" id="3.40.50.300">
    <property type="entry name" value="P-loop containing nucleotide triphosphate hydrolases"/>
    <property type="match status" value="1"/>
</dbReference>